<dbReference type="InterPro" id="IPR032466">
    <property type="entry name" value="Metal_Hydrolase"/>
</dbReference>
<dbReference type="GO" id="GO:0016787">
    <property type="term" value="F:hydrolase activity"/>
    <property type="evidence" value="ECO:0007669"/>
    <property type="project" value="UniProtKB-KW"/>
</dbReference>
<dbReference type="Gene3D" id="3.20.20.140">
    <property type="entry name" value="Metal-dependent hydrolases"/>
    <property type="match status" value="1"/>
</dbReference>
<dbReference type="RefSeq" id="WP_066969655.1">
    <property type="nucleotide sequence ID" value="NZ_CP023449.1"/>
</dbReference>
<keyword evidence="1" id="KW-0456">Lyase</keyword>
<dbReference type="InterPro" id="IPR032465">
    <property type="entry name" value="ACMSD"/>
</dbReference>
<proteinExistence type="predicted"/>
<gene>
    <name evidence="3" type="ORF">COO09_23265</name>
</gene>
<dbReference type="Pfam" id="PF04909">
    <property type="entry name" value="Amidohydro_2"/>
    <property type="match status" value="1"/>
</dbReference>
<feature type="domain" description="Amidohydrolase-related" evidence="2">
    <location>
        <begin position="59"/>
        <end position="333"/>
    </location>
</feature>
<dbReference type="OrthoDB" id="149172at2"/>
<dbReference type="KEGG" id="rdi:CMV14_14525"/>
<evidence type="ECO:0000256" key="1">
    <source>
        <dbReference type="ARBA" id="ARBA00023239"/>
    </source>
</evidence>
<dbReference type="AlphaFoldDB" id="A0A2A4FQ90"/>
<dbReference type="EMBL" id="NWUF01000042">
    <property type="protein sequence ID" value="PCE39884.1"/>
    <property type="molecule type" value="Genomic_DNA"/>
</dbReference>
<dbReference type="GO" id="GO:0019748">
    <property type="term" value="P:secondary metabolic process"/>
    <property type="evidence" value="ECO:0007669"/>
    <property type="project" value="TreeGrafter"/>
</dbReference>
<comment type="caution">
    <text evidence="3">The sequence shown here is derived from an EMBL/GenBank/DDBJ whole genome shotgun (WGS) entry which is preliminary data.</text>
</comment>
<evidence type="ECO:0000313" key="3">
    <source>
        <dbReference type="EMBL" id="PCE39884.1"/>
    </source>
</evidence>
<evidence type="ECO:0000313" key="4">
    <source>
        <dbReference type="Proteomes" id="UP000218934"/>
    </source>
</evidence>
<reference evidence="3 4" key="1">
    <citation type="submission" date="2017-09" db="EMBL/GenBank/DDBJ databases">
        <title>The Catabolism of 3,6-Dichlorosalicylic acid is Initiated by the Cytochrome P450 Monooxygenase DsmABC in Rhizorhabdus dicambivorans Ndbn-20.</title>
        <authorList>
            <person name="Na L."/>
        </authorList>
    </citation>
    <scope>NUCLEOTIDE SEQUENCE [LARGE SCALE GENOMIC DNA]</scope>
    <source>
        <strain evidence="3 4">Ndbn-20m</strain>
    </source>
</reference>
<keyword evidence="3" id="KW-0378">Hydrolase</keyword>
<dbReference type="PANTHER" id="PTHR21240">
    <property type="entry name" value="2-AMINO-3-CARBOXYLMUCONATE-6-SEMIALDEHYDE DECARBOXYLASE"/>
    <property type="match status" value="1"/>
</dbReference>
<sequence>MRRIAIEEAFVTSEIVAEWKKILKSGKCEPGFRKMGETIFAENPGNSVLHARLLDIGPSRIAHMDSVGIAMQVLSMTSPGVQVFDPALASRLASDANDALAQAICSHPDRFAGLGAVAPQDPAAAAREIERVRSLGLHGLIINSHTFGEYLDLPKYRPIFEAAQAADLPIYLHPREPGPSLVAPFLDYGLYFAGWGFAVETGLHAMRLIMSGTFERFPKLKIILGHMGEGIPFWLQRIDNRYLLQVKIGAVEKLPRLPSEYFLDNFVITTAGVTSMPALRLSLDVLGVDRILFAADYPYEDDAEAVGFLDKADISTEERERIAWRNAAGLFKLDIGPC</sequence>
<organism evidence="3 4">
    <name type="scientific">Rhizorhabdus dicambivorans</name>
    <dbReference type="NCBI Taxonomy" id="1850238"/>
    <lineage>
        <taxon>Bacteria</taxon>
        <taxon>Pseudomonadati</taxon>
        <taxon>Pseudomonadota</taxon>
        <taxon>Alphaproteobacteria</taxon>
        <taxon>Sphingomonadales</taxon>
        <taxon>Sphingomonadaceae</taxon>
        <taxon>Rhizorhabdus</taxon>
    </lineage>
</organism>
<keyword evidence="4" id="KW-1185">Reference proteome</keyword>
<accession>A0A2A4FQ90</accession>
<name>A0A2A4FQ90_9SPHN</name>
<dbReference type="GO" id="GO:0016831">
    <property type="term" value="F:carboxy-lyase activity"/>
    <property type="evidence" value="ECO:0007669"/>
    <property type="project" value="InterPro"/>
</dbReference>
<evidence type="ECO:0000259" key="2">
    <source>
        <dbReference type="Pfam" id="PF04909"/>
    </source>
</evidence>
<protein>
    <submittedName>
        <fullName evidence="3">Amidohydrolase</fullName>
    </submittedName>
</protein>
<dbReference type="PANTHER" id="PTHR21240:SF30">
    <property type="entry name" value="AMIDOHYDROLASE-RELATED DOMAIN-CONTAINING PROTEIN-RELATED"/>
    <property type="match status" value="1"/>
</dbReference>
<dbReference type="SUPFAM" id="SSF51556">
    <property type="entry name" value="Metallo-dependent hydrolases"/>
    <property type="match status" value="1"/>
</dbReference>
<dbReference type="InterPro" id="IPR006680">
    <property type="entry name" value="Amidohydro-rel"/>
</dbReference>
<dbReference type="GO" id="GO:0005829">
    <property type="term" value="C:cytosol"/>
    <property type="evidence" value="ECO:0007669"/>
    <property type="project" value="TreeGrafter"/>
</dbReference>
<dbReference type="Proteomes" id="UP000218934">
    <property type="component" value="Unassembled WGS sequence"/>
</dbReference>